<keyword evidence="3" id="KW-1185">Reference proteome</keyword>
<gene>
    <name evidence="2" type="ORF">SteCoe_24981</name>
</gene>
<dbReference type="EMBL" id="MPUH01000668">
    <property type="protein sequence ID" value="OMJ75801.1"/>
    <property type="molecule type" value="Genomic_DNA"/>
</dbReference>
<dbReference type="SUPFAM" id="SSF51206">
    <property type="entry name" value="cAMP-binding domain-like"/>
    <property type="match status" value="2"/>
</dbReference>
<dbReference type="InterPro" id="IPR018488">
    <property type="entry name" value="cNMP-bd_CS"/>
</dbReference>
<dbReference type="OrthoDB" id="2021138at2759"/>
<dbReference type="Pfam" id="PF00027">
    <property type="entry name" value="cNMP_binding"/>
    <property type="match status" value="1"/>
</dbReference>
<evidence type="ECO:0000259" key="1">
    <source>
        <dbReference type="PROSITE" id="PS50042"/>
    </source>
</evidence>
<accession>A0A1R2BGC3</accession>
<proteinExistence type="predicted"/>
<dbReference type="PANTHER" id="PTHR23011">
    <property type="entry name" value="CYCLIC NUCLEOTIDE-BINDING DOMAIN CONTAINING PROTEIN"/>
    <property type="match status" value="1"/>
</dbReference>
<dbReference type="CDD" id="cd00038">
    <property type="entry name" value="CAP_ED"/>
    <property type="match status" value="2"/>
</dbReference>
<feature type="domain" description="Cyclic nucleotide-binding" evidence="1">
    <location>
        <begin position="63"/>
        <end position="184"/>
    </location>
</feature>
<dbReference type="InterPro" id="IPR018490">
    <property type="entry name" value="cNMP-bd_dom_sf"/>
</dbReference>
<dbReference type="AlphaFoldDB" id="A0A1R2BGC3"/>
<evidence type="ECO:0000313" key="2">
    <source>
        <dbReference type="EMBL" id="OMJ75801.1"/>
    </source>
</evidence>
<dbReference type="PROSITE" id="PS00889">
    <property type="entry name" value="CNMP_BINDING_2"/>
    <property type="match status" value="1"/>
</dbReference>
<evidence type="ECO:0000313" key="3">
    <source>
        <dbReference type="Proteomes" id="UP000187209"/>
    </source>
</evidence>
<protein>
    <recommendedName>
        <fullName evidence="1">Cyclic nucleotide-binding domain-containing protein</fullName>
    </recommendedName>
</protein>
<dbReference type="SMART" id="SM00100">
    <property type="entry name" value="cNMP"/>
    <property type="match status" value="2"/>
</dbReference>
<dbReference type="PANTHER" id="PTHR23011:SF28">
    <property type="entry name" value="CYCLIC NUCLEOTIDE-BINDING DOMAIN CONTAINING PROTEIN"/>
    <property type="match status" value="1"/>
</dbReference>
<dbReference type="InterPro" id="IPR000595">
    <property type="entry name" value="cNMP-bd_dom"/>
</dbReference>
<dbReference type="PROSITE" id="PS00888">
    <property type="entry name" value="CNMP_BINDING_1"/>
    <property type="match status" value="1"/>
</dbReference>
<organism evidence="2 3">
    <name type="scientific">Stentor coeruleus</name>
    <dbReference type="NCBI Taxonomy" id="5963"/>
    <lineage>
        <taxon>Eukaryota</taxon>
        <taxon>Sar</taxon>
        <taxon>Alveolata</taxon>
        <taxon>Ciliophora</taxon>
        <taxon>Postciliodesmatophora</taxon>
        <taxon>Heterotrichea</taxon>
        <taxon>Heterotrichida</taxon>
        <taxon>Stentoridae</taxon>
        <taxon>Stentor</taxon>
    </lineage>
</organism>
<dbReference type="PROSITE" id="PS50042">
    <property type="entry name" value="CNMP_BINDING_3"/>
    <property type="match status" value="2"/>
</dbReference>
<feature type="domain" description="Cyclic nucleotide-binding" evidence="1">
    <location>
        <begin position="187"/>
        <end position="253"/>
    </location>
</feature>
<dbReference type="Proteomes" id="UP000187209">
    <property type="component" value="Unassembled WGS sequence"/>
</dbReference>
<sequence length="414" mass="47705">MSSQNEQKYDFPLIPRQSFLFEDLKNTLSDIINLLNTPSALRSIVSLKTLQNLTCNIPFFRQLIQDYDEKAHFECCMCLKHMHYDKKDIVCRYGDEAEWFYIILHGKVKVFIPDEHGRRLKECTVLMTGCAFGEFALLKNRTRSATIVCLEDSDFAVLGKSDFLKILGAFTSKKFDENARFLKALPLFADWALNSLVQLSYYFRPIRFKRNQKVFLEGEPADFVYIVKNGEVEISKQSLQKSPSETIIGTHGRPLPNFKKPYIHTYNRISIIGPGEIIGDNDALNNIFYTKTCKCYSSQADLFQITTFEFKKRIRSEESLSILAEKNTFRNNHQNFAMRIIQQVQLPMRKIPRIKALANKKLASEIKAIWHSSIKTIRGPLPALDSSHRSSVSMITSPFYKDLGYNKASESKII</sequence>
<reference evidence="2 3" key="1">
    <citation type="submission" date="2016-11" db="EMBL/GenBank/DDBJ databases">
        <title>The macronuclear genome of Stentor coeruleus: a giant cell with tiny introns.</title>
        <authorList>
            <person name="Slabodnick M."/>
            <person name="Ruby J.G."/>
            <person name="Reiff S.B."/>
            <person name="Swart E.C."/>
            <person name="Gosai S."/>
            <person name="Prabakaran S."/>
            <person name="Witkowska E."/>
            <person name="Larue G.E."/>
            <person name="Fisher S."/>
            <person name="Freeman R.M."/>
            <person name="Gunawardena J."/>
            <person name="Chu W."/>
            <person name="Stover N.A."/>
            <person name="Gregory B.D."/>
            <person name="Nowacki M."/>
            <person name="Derisi J."/>
            <person name="Roy S.W."/>
            <person name="Marshall W.F."/>
            <person name="Sood P."/>
        </authorList>
    </citation>
    <scope>NUCLEOTIDE SEQUENCE [LARGE SCALE GENOMIC DNA]</scope>
    <source>
        <strain evidence="2">WM001</strain>
    </source>
</reference>
<name>A0A1R2BGC3_9CILI</name>
<comment type="caution">
    <text evidence="2">The sequence shown here is derived from an EMBL/GenBank/DDBJ whole genome shotgun (WGS) entry which is preliminary data.</text>
</comment>
<dbReference type="Gene3D" id="2.60.120.10">
    <property type="entry name" value="Jelly Rolls"/>
    <property type="match status" value="2"/>
</dbReference>
<dbReference type="InterPro" id="IPR014710">
    <property type="entry name" value="RmlC-like_jellyroll"/>
</dbReference>